<reference evidence="2 3" key="1">
    <citation type="submission" date="2018-11" db="EMBL/GenBank/DDBJ databases">
        <title>Trebonia kvetii gen.nov., sp.nov., a novel acidophilic actinobacterium, and proposal of the new actinobacterial family Treboniaceae fam. nov.</title>
        <authorList>
            <person name="Rapoport D."/>
            <person name="Sagova-Mareckova M."/>
            <person name="Sedlacek I."/>
            <person name="Provaznik J."/>
            <person name="Kralova S."/>
            <person name="Pavlinic D."/>
            <person name="Benes V."/>
            <person name="Kopecky J."/>
        </authorList>
    </citation>
    <scope>NUCLEOTIDE SEQUENCE [LARGE SCALE GENOMIC DNA]</scope>
    <source>
        <strain evidence="2 3">15Tr583</strain>
    </source>
</reference>
<feature type="transmembrane region" description="Helical" evidence="1">
    <location>
        <begin position="292"/>
        <end position="310"/>
    </location>
</feature>
<dbReference type="Proteomes" id="UP000460272">
    <property type="component" value="Unassembled WGS sequence"/>
</dbReference>
<protein>
    <recommendedName>
        <fullName evidence="4">DUF2029 domain-containing protein</fullName>
    </recommendedName>
</protein>
<keyword evidence="1" id="KW-1133">Transmembrane helix</keyword>
<feature type="transmembrane region" description="Helical" evidence="1">
    <location>
        <begin position="54"/>
        <end position="76"/>
    </location>
</feature>
<evidence type="ECO:0000313" key="2">
    <source>
        <dbReference type="EMBL" id="TVZ04329.1"/>
    </source>
</evidence>
<comment type="caution">
    <text evidence="2">The sequence shown here is derived from an EMBL/GenBank/DDBJ whole genome shotgun (WGS) entry which is preliminary data.</text>
</comment>
<proteinExistence type="predicted"/>
<name>A0A6P2BYV8_9ACTN</name>
<keyword evidence="1" id="KW-0812">Transmembrane</keyword>
<organism evidence="2 3">
    <name type="scientific">Trebonia kvetii</name>
    <dbReference type="NCBI Taxonomy" id="2480626"/>
    <lineage>
        <taxon>Bacteria</taxon>
        <taxon>Bacillati</taxon>
        <taxon>Actinomycetota</taxon>
        <taxon>Actinomycetes</taxon>
        <taxon>Streptosporangiales</taxon>
        <taxon>Treboniaceae</taxon>
        <taxon>Trebonia</taxon>
    </lineage>
</organism>
<keyword evidence="3" id="KW-1185">Reference proteome</keyword>
<evidence type="ECO:0008006" key="4">
    <source>
        <dbReference type="Google" id="ProtNLM"/>
    </source>
</evidence>
<dbReference type="AlphaFoldDB" id="A0A6P2BYV8"/>
<gene>
    <name evidence="2" type="ORF">EAS64_18305</name>
</gene>
<sequence length="401" mass="42071">MYSTTLGPTQLGKKEWALPYDLWGTLIATTRLAHGNIGGLYAPPTGLISLPGAAVILVPCAALISALGLSLAIPGAHNLHPAVWLVAGPYQIALCCVTLFAADALAERLGVTFWKRGLLALASASILWSVSARWGHPEDAVAVGLLLYAILAQSNGRLALAGWLTGTAVCVQPLVLLAVPVMLAVLPWRRMVPFLVRGALPSAVLLGATALANWHDTYLSVTSQPDSPVINHPTAWTSLAPAMSNHNVAAGPFRLATIVLACLCALAVRRAWQARMPGDGPAGTGTAWTVPLLAEVLWWAALTLALRSFFEPVMVSYYPWPPMAVALIPAATLGWPRLFASGLIAGGLTAAAQGPSHAVWIWWVPIVAGLVVQLAVSYPIRIGKPVTLLTPAEVATGPTGR</sequence>
<feature type="transmembrane region" description="Helical" evidence="1">
    <location>
        <begin position="360"/>
        <end position="380"/>
    </location>
</feature>
<feature type="transmembrane region" description="Helical" evidence="1">
    <location>
        <begin position="253"/>
        <end position="272"/>
    </location>
</feature>
<feature type="transmembrane region" description="Helical" evidence="1">
    <location>
        <begin position="194"/>
        <end position="214"/>
    </location>
</feature>
<keyword evidence="1" id="KW-0472">Membrane</keyword>
<evidence type="ECO:0000313" key="3">
    <source>
        <dbReference type="Proteomes" id="UP000460272"/>
    </source>
</evidence>
<dbReference type="EMBL" id="RPFW01000003">
    <property type="protein sequence ID" value="TVZ04329.1"/>
    <property type="molecule type" value="Genomic_DNA"/>
</dbReference>
<evidence type="ECO:0000256" key="1">
    <source>
        <dbReference type="SAM" id="Phobius"/>
    </source>
</evidence>
<feature type="transmembrane region" description="Helical" evidence="1">
    <location>
        <begin position="167"/>
        <end position="188"/>
    </location>
</feature>
<feature type="transmembrane region" description="Helical" evidence="1">
    <location>
        <begin position="82"/>
        <end position="105"/>
    </location>
</feature>
<accession>A0A6P2BYV8</accession>
<feature type="transmembrane region" description="Helical" evidence="1">
    <location>
        <begin position="322"/>
        <end position="340"/>
    </location>
</feature>